<evidence type="ECO:0000256" key="5">
    <source>
        <dbReference type="ARBA" id="ARBA00023136"/>
    </source>
</evidence>
<keyword evidence="3" id="KW-0597">Phosphoprotein</keyword>
<feature type="domain" description="HAMP" evidence="7">
    <location>
        <begin position="309"/>
        <end position="361"/>
    </location>
</feature>
<evidence type="ECO:0000256" key="1">
    <source>
        <dbReference type="ARBA" id="ARBA00004651"/>
    </source>
</evidence>
<keyword evidence="4 8" id="KW-0808">Transferase</keyword>
<evidence type="ECO:0000256" key="4">
    <source>
        <dbReference type="ARBA" id="ARBA00022679"/>
    </source>
</evidence>
<evidence type="ECO:0000256" key="2">
    <source>
        <dbReference type="ARBA" id="ARBA00022475"/>
    </source>
</evidence>
<dbReference type="InterPro" id="IPR036890">
    <property type="entry name" value="HATPase_C_sf"/>
</dbReference>
<dbReference type="Gene3D" id="6.10.340.10">
    <property type="match status" value="1"/>
</dbReference>
<sequence>MFNIPANSLHKTIFVRLLVIYIIVILPIILLGIYLYNWSYNNASQEISRNTIVQLNTYLEDLNREIEWIEIQQFDILADKELQKMALAWEVMDNYEKKISITYLLHRLTSIKNTSPFIKDVSIHIPSIDKTFSATNSVQEFNHVRYESILACIQGTKSRIIKQGDSLSLMTLMFGGWEVGKPLFVIQIELNNDRLRGDLDTLNIYSESGTFLISKDWGEILATGEESSNIIQSFLSVVKGSSEFTEIMDVEVENYHTDKAHSEELGLFVVKFIPEEMVRRPLNKFSKWAWVFAFASIVAIVIYSYSTYKLVHRPLLRLVEGFKRMEGGDLNIPIVHKKEDEFGFIYDRYNNMLIKLKKLIDRDYKLKLMMQEAELKQLQSQINPHFLYNSFFILNSLAKIEDIERIELFTKMLGEYFRFITRNGESNVTLMEEIKHARMYTEIQNLRFSRRISVLFDELPKELELIKVPRLIVQPIIENAYEHSLEKMPDEGFLRVSFEKRGDIVSIVVEDNGDTLSDEEIHKLGSRIANINELQEMTGIINIHRRIALTYGEGSGLFLSRSTLNGLKVTIRIKLKEEGNDV</sequence>
<dbReference type="Pfam" id="PF00672">
    <property type="entry name" value="HAMP"/>
    <property type="match status" value="1"/>
</dbReference>
<proteinExistence type="predicted"/>
<keyword evidence="6" id="KW-1133">Transmembrane helix</keyword>
<keyword evidence="8" id="KW-0418">Kinase</keyword>
<dbReference type="SMART" id="SM00304">
    <property type="entry name" value="HAMP"/>
    <property type="match status" value="1"/>
</dbReference>
<dbReference type="EC" id="2.7.13.3" evidence="8"/>
<dbReference type="InterPro" id="IPR003660">
    <property type="entry name" value="HAMP_dom"/>
</dbReference>
<organism evidence="8 9">
    <name type="scientific">Lederbergia wuyishanensis</name>
    <dbReference type="NCBI Taxonomy" id="1347903"/>
    <lineage>
        <taxon>Bacteria</taxon>
        <taxon>Bacillati</taxon>
        <taxon>Bacillota</taxon>
        <taxon>Bacilli</taxon>
        <taxon>Bacillales</taxon>
        <taxon>Bacillaceae</taxon>
        <taxon>Lederbergia</taxon>
    </lineage>
</organism>
<evidence type="ECO:0000313" key="9">
    <source>
        <dbReference type="Proteomes" id="UP001232343"/>
    </source>
</evidence>
<protein>
    <submittedName>
        <fullName evidence="8">Two-component system sensor histidine kinase YesM</fullName>
        <ecNumber evidence="8">2.7.13.3</ecNumber>
    </submittedName>
</protein>
<dbReference type="Gene3D" id="3.30.565.10">
    <property type="entry name" value="Histidine kinase-like ATPase, C-terminal domain"/>
    <property type="match status" value="1"/>
</dbReference>
<dbReference type="InterPro" id="IPR010559">
    <property type="entry name" value="Sig_transdc_His_kin_internal"/>
</dbReference>
<keyword evidence="6" id="KW-0812">Transmembrane</keyword>
<reference evidence="8 9" key="1">
    <citation type="submission" date="2023-07" db="EMBL/GenBank/DDBJ databases">
        <title>Genomic Encyclopedia of Type Strains, Phase IV (KMG-IV): sequencing the most valuable type-strain genomes for metagenomic binning, comparative biology and taxonomic classification.</title>
        <authorList>
            <person name="Goeker M."/>
        </authorList>
    </citation>
    <scope>NUCLEOTIDE SEQUENCE [LARGE SCALE GENOMIC DNA]</scope>
    <source>
        <strain evidence="8 9">DSM 27848</strain>
    </source>
</reference>
<comment type="subcellular location">
    <subcellularLocation>
        <location evidence="1">Cell membrane</location>
        <topology evidence="1">Multi-pass membrane protein</topology>
    </subcellularLocation>
</comment>
<dbReference type="RefSeq" id="WP_244682028.1">
    <property type="nucleotide sequence ID" value="NZ_JALIRM010000009.1"/>
</dbReference>
<dbReference type="InterPro" id="IPR050640">
    <property type="entry name" value="Bact_2-comp_sensor_kinase"/>
</dbReference>
<dbReference type="SUPFAM" id="SSF55874">
    <property type="entry name" value="ATPase domain of HSP90 chaperone/DNA topoisomerase II/histidine kinase"/>
    <property type="match status" value="1"/>
</dbReference>
<feature type="transmembrane region" description="Helical" evidence="6">
    <location>
        <begin position="13"/>
        <end position="36"/>
    </location>
</feature>
<dbReference type="PANTHER" id="PTHR34220">
    <property type="entry name" value="SENSOR HISTIDINE KINASE YPDA"/>
    <property type="match status" value="1"/>
</dbReference>
<evidence type="ECO:0000256" key="3">
    <source>
        <dbReference type="ARBA" id="ARBA00022553"/>
    </source>
</evidence>
<keyword evidence="2" id="KW-1003">Cell membrane</keyword>
<evidence type="ECO:0000256" key="6">
    <source>
        <dbReference type="SAM" id="Phobius"/>
    </source>
</evidence>
<evidence type="ECO:0000313" key="8">
    <source>
        <dbReference type="EMBL" id="MDQ0345173.1"/>
    </source>
</evidence>
<dbReference type="GO" id="GO:0004673">
    <property type="term" value="F:protein histidine kinase activity"/>
    <property type="evidence" value="ECO:0007669"/>
    <property type="project" value="UniProtKB-EC"/>
</dbReference>
<keyword evidence="9" id="KW-1185">Reference proteome</keyword>
<keyword evidence="5 6" id="KW-0472">Membrane</keyword>
<accession>A0ABU0D9T4</accession>
<comment type="caution">
    <text evidence="8">The sequence shown here is derived from an EMBL/GenBank/DDBJ whole genome shotgun (WGS) entry which is preliminary data.</text>
</comment>
<name>A0ABU0D9T4_9BACI</name>
<evidence type="ECO:0000259" key="7">
    <source>
        <dbReference type="PROSITE" id="PS50885"/>
    </source>
</evidence>
<dbReference type="CDD" id="cd06225">
    <property type="entry name" value="HAMP"/>
    <property type="match status" value="1"/>
</dbReference>
<dbReference type="PROSITE" id="PS50885">
    <property type="entry name" value="HAMP"/>
    <property type="match status" value="1"/>
</dbReference>
<dbReference type="EMBL" id="JAUSUO010000014">
    <property type="protein sequence ID" value="MDQ0345173.1"/>
    <property type="molecule type" value="Genomic_DNA"/>
</dbReference>
<feature type="transmembrane region" description="Helical" evidence="6">
    <location>
        <begin position="288"/>
        <end position="306"/>
    </location>
</feature>
<dbReference type="PANTHER" id="PTHR34220:SF7">
    <property type="entry name" value="SENSOR HISTIDINE KINASE YPDA"/>
    <property type="match status" value="1"/>
</dbReference>
<gene>
    <name evidence="8" type="ORF">J2S14_004020</name>
</gene>
<dbReference type="Proteomes" id="UP001232343">
    <property type="component" value="Unassembled WGS sequence"/>
</dbReference>
<dbReference type="SUPFAM" id="SSF158472">
    <property type="entry name" value="HAMP domain-like"/>
    <property type="match status" value="1"/>
</dbReference>
<dbReference type="Pfam" id="PF06580">
    <property type="entry name" value="His_kinase"/>
    <property type="match status" value="1"/>
</dbReference>